<sequence length="226" mass="25451">MLQKIGHRGAQGYVAENTLASFQKAIDLGVDAIELDVHCCASGELVVFHDFTLGRMTDGVGEIHNFTLPELKELKVANQYDIPTLEEVLLFVDRKCKVNIELKGHNTAKAACDLILQCIEDHNWLMSDFIVSSFQSDELEKMVHLNPQIPLAILTQASVEQAMEWAKRFGATIIHPHFSLLTEENCKMAKVLGFQINTWTVNDLSDIERIKKWGVDGIISDYPDRI</sequence>
<protein>
    <submittedName>
        <fullName evidence="2">Glycerophosphodiester phosphodiesterase</fullName>
    </submittedName>
</protein>
<comment type="caution">
    <text evidence="2">The sequence shown here is derived from an EMBL/GenBank/DDBJ whole genome shotgun (WGS) entry which is preliminary data.</text>
</comment>
<evidence type="ECO:0000313" key="2">
    <source>
        <dbReference type="EMBL" id="MFD2891967.1"/>
    </source>
</evidence>
<dbReference type="Gene3D" id="3.20.20.190">
    <property type="entry name" value="Phosphatidylinositol (PI) phosphodiesterase"/>
    <property type="match status" value="1"/>
</dbReference>
<gene>
    <name evidence="2" type="ORF">ACFS5J_08090</name>
</gene>
<dbReference type="PROSITE" id="PS51704">
    <property type="entry name" value="GP_PDE"/>
    <property type="match status" value="1"/>
</dbReference>
<name>A0ABW5YLJ5_9FLAO</name>
<feature type="domain" description="GP-PDE" evidence="1">
    <location>
        <begin position="2"/>
        <end position="226"/>
    </location>
</feature>
<proteinExistence type="predicted"/>
<accession>A0ABW5YLJ5</accession>
<reference evidence="3" key="1">
    <citation type="journal article" date="2019" name="Int. J. Syst. Evol. Microbiol.">
        <title>The Global Catalogue of Microorganisms (GCM) 10K type strain sequencing project: providing services to taxonomists for standard genome sequencing and annotation.</title>
        <authorList>
            <consortium name="The Broad Institute Genomics Platform"/>
            <consortium name="The Broad Institute Genome Sequencing Center for Infectious Disease"/>
            <person name="Wu L."/>
            <person name="Ma J."/>
        </authorList>
    </citation>
    <scope>NUCLEOTIDE SEQUENCE [LARGE SCALE GENOMIC DNA]</scope>
    <source>
        <strain evidence="3">KCTC 22671</strain>
    </source>
</reference>
<dbReference type="RefSeq" id="WP_379811585.1">
    <property type="nucleotide sequence ID" value="NZ_JBHUPC010000013.1"/>
</dbReference>
<keyword evidence="3" id="KW-1185">Reference proteome</keyword>
<dbReference type="Proteomes" id="UP001597534">
    <property type="component" value="Unassembled WGS sequence"/>
</dbReference>
<dbReference type="Pfam" id="PF03009">
    <property type="entry name" value="GDPD"/>
    <property type="match status" value="1"/>
</dbReference>
<dbReference type="EMBL" id="JBHUPC010000013">
    <property type="protein sequence ID" value="MFD2891967.1"/>
    <property type="molecule type" value="Genomic_DNA"/>
</dbReference>
<dbReference type="PANTHER" id="PTHR46211">
    <property type="entry name" value="GLYCEROPHOSPHORYL DIESTER PHOSPHODIESTERASE"/>
    <property type="match status" value="1"/>
</dbReference>
<dbReference type="SUPFAM" id="SSF51695">
    <property type="entry name" value="PLC-like phosphodiesterases"/>
    <property type="match status" value="1"/>
</dbReference>
<dbReference type="PANTHER" id="PTHR46211:SF14">
    <property type="entry name" value="GLYCEROPHOSPHODIESTER PHOSPHODIESTERASE"/>
    <property type="match status" value="1"/>
</dbReference>
<evidence type="ECO:0000313" key="3">
    <source>
        <dbReference type="Proteomes" id="UP001597534"/>
    </source>
</evidence>
<dbReference type="InterPro" id="IPR030395">
    <property type="entry name" value="GP_PDE_dom"/>
</dbReference>
<evidence type="ECO:0000259" key="1">
    <source>
        <dbReference type="PROSITE" id="PS51704"/>
    </source>
</evidence>
<organism evidence="2 3">
    <name type="scientific">Flavobacterium chuncheonense</name>
    <dbReference type="NCBI Taxonomy" id="2026653"/>
    <lineage>
        <taxon>Bacteria</taxon>
        <taxon>Pseudomonadati</taxon>
        <taxon>Bacteroidota</taxon>
        <taxon>Flavobacteriia</taxon>
        <taxon>Flavobacteriales</taxon>
        <taxon>Flavobacteriaceae</taxon>
        <taxon>Flavobacterium</taxon>
    </lineage>
</organism>
<dbReference type="InterPro" id="IPR017946">
    <property type="entry name" value="PLC-like_Pdiesterase_TIM-brl"/>
</dbReference>